<comment type="subcellular location">
    <subcellularLocation>
        <location evidence="1">Nucleus</location>
    </subcellularLocation>
</comment>
<dbReference type="PANTHER" id="PTHR31920:SF146">
    <property type="entry name" value="TF-B3 DOMAIN-CONTAINING PROTEIN"/>
    <property type="match status" value="1"/>
</dbReference>
<dbReference type="Gene3D" id="2.40.330.10">
    <property type="entry name" value="DNA-binding pseudobarrel domain"/>
    <property type="match status" value="1"/>
</dbReference>
<dbReference type="Gramene" id="HORVU.MOREX.r2.2HG0157920.1">
    <property type="protein sequence ID" value="HORVU.MOREX.r2.2HG0157920.1"/>
    <property type="gene ID" value="HORVU.MOREX.r2.2HG0157920"/>
</dbReference>
<evidence type="ECO:0000256" key="2">
    <source>
        <dbReference type="ARBA" id="ARBA00023015"/>
    </source>
</evidence>
<protein>
    <recommendedName>
        <fullName evidence="9">TF-B3 domain-containing protein</fullName>
    </recommendedName>
</protein>
<reference evidence="7" key="2">
    <citation type="submission" date="2020-10" db="EMBL/GenBank/DDBJ databases">
        <authorList>
            <person name="Scholz U."/>
            <person name="Mascher M."/>
            <person name="Fiebig A."/>
        </authorList>
    </citation>
    <scope>NUCLEOTIDE SEQUENCE [LARGE SCALE GENOMIC DNA]</scope>
    <source>
        <strain evidence="7">cv. Morex</strain>
    </source>
</reference>
<accession>A0A8I6XGD0</accession>
<dbReference type="GO" id="GO:0003677">
    <property type="term" value="F:DNA binding"/>
    <property type="evidence" value="ECO:0007669"/>
    <property type="project" value="UniProtKB-KW"/>
</dbReference>
<keyword evidence="2" id="KW-0805">Transcription regulation</keyword>
<dbReference type="Proteomes" id="UP000011116">
    <property type="component" value="Chromosome 2H"/>
</dbReference>
<evidence type="ECO:0000256" key="6">
    <source>
        <dbReference type="SAM" id="MobiDB-lite"/>
    </source>
</evidence>
<dbReference type="PANTHER" id="PTHR31920">
    <property type="entry name" value="B3 DOMAIN-CONTAINING"/>
    <property type="match status" value="1"/>
</dbReference>
<keyword evidence="4" id="KW-0804">Transcription</keyword>
<evidence type="ECO:0000256" key="5">
    <source>
        <dbReference type="ARBA" id="ARBA00023242"/>
    </source>
</evidence>
<reference evidence="7" key="3">
    <citation type="submission" date="2022-01" db="UniProtKB">
        <authorList>
            <consortium name="EnsemblPlants"/>
        </authorList>
    </citation>
    <scope>IDENTIFICATION</scope>
    <source>
        <strain evidence="7">subsp. vulgare</strain>
    </source>
</reference>
<dbReference type="InterPro" id="IPR050655">
    <property type="entry name" value="Plant_B3_domain"/>
</dbReference>
<feature type="region of interest" description="Disordered" evidence="6">
    <location>
        <begin position="1"/>
        <end position="58"/>
    </location>
</feature>
<keyword evidence="3" id="KW-0238">DNA-binding</keyword>
<evidence type="ECO:0000256" key="4">
    <source>
        <dbReference type="ARBA" id="ARBA00023163"/>
    </source>
</evidence>
<sequence length="200" mass="22490">MGTEVLPAVDKKGKAAVHPMPEVVLPPTTEEEPKTRTVGEDERMEDPPSSKRRNYDHYHEEGGPTHFCKVILAPKLECIPMPLDFTKHFAAVPTEFKLKNNTGCSWRVTVKLMNARVTVKLMNARLTLDQGWATFVVVHQINIGYMGWATFAAVHQINIGYMVTFKILTPDTLKVIIFDDDGIEVVNKCGKHDEAFVARD</sequence>
<dbReference type="SUPFAM" id="SSF101936">
    <property type="entry name" value="DNA-binding pseudobarrel domain"/>
    <property type="match status" value="1"/>
</dbReference>
<dbReference type="Gramene" id="HORVU.MOREX.r3.2HG0190610.1">
    <property type="protein sequence ID" value="HORVU.MOREX.r3.2HG0190610.1"/>
    <property type="gene ID" value="HORVU.MOREX.r3.2HG0190610"/>
</dbReference>
<organism evidence="7 8">
    <name type="scientific">Hordeum vulgare subsp. vulgare</name>
    <name type="common">Domesticated barley</name>
    <dbReference type="NCBI Taxonomy" id="112509"/>
    <lineage>
        <taxon>Eukaryota</taxon>
        <taxon>Viridiplantae</taxon>
        <taxon>Streptophyta</taxon>
        <taxon>Embryophyta</taxon>
        <taxon>Tracheophyta</taxon>
        <taxon>Spermatophyta</taxon>
        <taxon>Magnoliopsida</taxon>
        <taxon>Liliopsida</taxon>
        <taxon>Poales</taxon>
        <taxon>Poaceae</taxon>
        <taxon>BOP clade</taxon>
        <taxon>Pooideae</taxon>
        <taxon>Triticodae</taxon>
        <taxon>Triticeae</taxon>
        <taxon>Hordeinae</taxon>
        <taxon>Hordeum</taxon>
    </lineage>
</organism>
<dbReference type="EnsemblPlants" id="HORVU.MOREX.r3.2HG0190610.1">
    <property type="protein sequence ID" value="HORVU.MOREX.r3.2HG0190610.1"/>
    <property type="gene ID" value="HORVU.MOREX.r3.2HG0190610"/>
</dbReference>
<evidence type="ECO:0000313" key="7">
    <source>
        <dbReference type="EnsemblPlants" id="HORVU.MOREX.r3.2HG0190610.1"/>
    </source>
</evidence>
<evidence type="ECO:0000313" key="8">
    <source>
        <dbReference type="Proteomes" id="UP000011116"/>
    </source>
</evidence>
<evidence type="ECO:0000256" key="1">
    <source>
        <dbReference type="ARBA" id="ARBA00004123"/>
    </source>
</evidence>
<dbReference type="AlphaFoldDB" id="A0A8I6XGD0"/>
<reference evidence="8" key="1">
    <citation type="journal article" date="2012" name="Nature">
        <title>A physical, genetic and functional sequence assembly of the barley genome.</title>
        <authorList>
            <consortium name="The International Barley Genome Sequencing Consortium"/>
            <person name="Mayer K.F."/>
            <person name="Waugh R."/>
            <person name="Brown J.W."/>
            <person name="Schulman A."/>
            <person name="Langridge P."/>
            <person name="Platzer M."/>
            <person name="Fincher G.B."/>
            <person name="Muehlbauer G.J."/>
            <person name="Sato K."/>
            <person name="Close T.J."/>
            <person name="Wise R.P."/>
            <person name="Stein N."/>
        </authorList>
    </citation>
    <scope>NUCLEOTIDE SEQUENCE [LARGE SCALE GENOMIC DNA]</scope>
    <source>
        <strain evidence="8">cv. Morex</strain>
    </source>
</reference>
<feature type="compositionally biased region" description="Basic and acidic residues" evidence="6">
    <location>
        <begin position="31"/>
        <end position="58"/>
    </location>
</feature>
<name>A0A8I6XGD0_HORVV</name>
<proteinExistence type="predicted"/>
<dbReference type="GO" id="GO:0005634">
    <property type="term" value="C:nucleus"/>
    <property type="evidence" value="ECO:0007669"/>
    <property type="project" value="UniProtKB-SubCell"/>
</dbReference>
<evidence type="ECO:0008006" key="9">
    <source>
        <dbReference type="Google" id="ProtNLM"/>
    </source>
</evidence>
<keyword evidence="5" id="KW-0539">Nucleus</keyword>
<evidence type="ECO:0000256" key="3">
    <source>
        <dbReference type="ARBA" id="ARBA00023125"/>
    </source>
</evidence>
<dbReference type="InterPro" id="IPR015300">
    <property type="entry name" value="DNA-bd_pseudobarrel_sf"/>
</dbReference>
<keyword evidence="8" id="KW-1185">Reference proteome</keyword>